<dbReference type="Proteomes" id="UP000759103">
    <property type="component" value="Unassembled WGS sequence"/>
</dbReference>
<dbReference type="PANTHER" id="PTHR36927:SF3">
    <property type="entry name" value="GLUCANS BIOSYNTHESIS PROTEIN C"/>
    <property type="match status" value="1"/>
</dbReference>
<keyword evidence="1" id="KW-0812">Transmembrane</keyword>
<proteinExistence type="predicted"/>
<name>A0ABS7BUG5_9SPHN</name>
<dbReference type="RefSeq" id="WP_219750595.1">
    <property type="nucleotide sequence ID" value="NZ_JAHXZN010000013.1"/>
</dbReference>
<feature type="transmembrane region" description="Helical" evidence="1">
    <location>
        <begin position="274"/>
        <end position="294"/>
    </location>
</feature>
<dbReference type="GO" id="GO:0016746">
    <property type="term" value="F:acyltransferase activity"/>
    <property type="evidence" value="ECO:0007669"/>
    <property type="project" value="UniProtKB-KW"/>
</dbReference>
<keyword evidence="1" id="KW-1133">Transmembrane helix</keyword>
<feature type="transmembrane region" description="Helical" evidence="1">
    <location>
        <begin position="141"/>
        <end position="163"/>
    </location>
</feature>
<feature type="transmembrane region" description="Helical" evidence="1">
    <location>
        <begin position="84"/>
        <end position="104"/>
    </location>
</feature>
<reference evidence="3 4" key="1">
    <citation type="submission" date="2021-07" db="EMBL/GenBank/DDBJ databases">
        <title>Sphingomonas sp.</title>
        <authorList>
            <person name="Feng G."/>
            <person name="Li J."/>
            <person name="Pan M."/>
        </authorList>
    </citation>
    <scope>NUCLEOTIDE SEQUENCE [LARGE SCALE GENOMIC DNA]</scope>
    <source>
        <strain evidence="3 4">RRHST34</strain>
    </source>
</reference>
<feature type="transmembrane region" description="Helical" evidence="1">
    <location>
        <begin position="244"/>
        <end position="262"/>
    </location>
</feature>
<dbReference type="InterPro" id="IPR002656">
    <property type="entry name" value="Acyl_transf_3_dom"/>
</dbReference>
<feature type="domain" description="Acyltransferase 3" evidence="2">
    <location>
        <begin position="5"/>
        <end position="356"/>
    </location>
</feature>
<gene>
    <name evidence="3" type="ORF">KZ820_20135</name>
</gene>
<evidence type="ECO:0000256" key="1">
    <source>
        <dbReference type="SAM" id="Phobius"/>
    </source>
</evidence>
<evidence type="ECO:0000259" key="2">
    <source>
        <dbReference type="Pfam" id="PF01757"/>
    </source>
</evidence>
<dbReference type="InterPro" id="IPR050623">
    <property type="entry name" value="Glucan_succinyl_AcylTrfase"/>
</dbReference>
<dbReference type="Pfam" id="PF01757">
    <property type="entry name" value="Acyl_transf_3"/>
    <property type="match status" value="1"/>
</dbReference>
<keyword evidence="4" id="KW-1185">Reference proteome</keyword>
<evidence type="ECO:0000313" key="4">
    <source>
        <dbReference type="Proteomes" id="UP000759103"/>
    </source>
</evidence>
<comment type="caution">
    <text evidence="3">The sequence shown here is derived from an EMBL/GenBank/DDBJ whole genome shotgun (WGS) entry which is preliminary data.</text>
</comment>
<protein>
    <submittedName>
        <fullName evidence="3">Acyltransferase</fullName>
    </submittedName>
</protein>
<feature type="transmembrane region" description="Helical" evidence="1">
    <location>
        <begin position="38"/>
        <end position="63"/>
    </location>
</feature>
<accession>A0ABS7BUG5</accession>
<feature type="transmembrane region" description="Helical" evidence="1">
    <location>
        <begin position="306"/>
        <end position="326"/>
    </location>
</feature>
<keyword evidence="3" id="KW-0808">Transferase</keyword>
<feature type="transmembrane region" description="Helical" evidence="1">
    <location>
        <begin position="12"/>
        <end position="32"/>
    </location>
</feature>
<feature type="transmembrane region" description="Helical" evidence="1">
    <location>
        <begin position="217"/>
        <end position="237"/>
    </location>
</feature>
<keyword evidence="1" id="KW-0472">Membrane</keyword>
<dbReference type="EMBL" id="JAHXZN010000013">
    <property type="protein sequence ID" value="MBW6533059.1"/>
    <property type="molecule type" value="Genomic_DNA"/>
</dbReference>
<dbReference type="PANTHER" id="PTHR36927">
    <property type="entry name" value="BLR4337 PROTEIN"/>
    <property type="match status" value="1"/>
</dbReference>
<keyword evidence="3" id="KW-0012">Acyltransferase</keyword>
<organism evidence="3 4">
    <name type="scientific">Sphingomonas citri</name>
    <dbReference type="NCBI Taxonomy" id="2862499"/>
    <lineage>
        <taxon>Bacteria</taxon>
        <taxon>Pseudomonadati</taxon>
        <taxon>Pseudomonadota</taxon>
        <taxon>Alphaproteobacteria</taxon>
        <taxon>Sphingomonadales</taxon>
        <taxon>Sphingomonadaceae</taxon>
        <taxon>Sphingomonas</taxon>
    </lineage>
</organism>
<feature type="transmembrane region" description="Helical" evidence="1">
    <location>
        <begin position="175"/>
        <end position="197"/>
    </location>
</feature>
<evidence type="ECO:0000313" key="3">
    <source>
        <dbReference type="EMBL" id="MBW6533059.1"/>
    </source>
</evidence>
<sequence>MQRHYGLDWLRIGAFAILILYHVGMVFVPWDFHAKLPGAWWVAVPMMASNPWRLALLFLVSGYASRALMIRNKKPWRFARQRSLRLLVPLAFGVAVIVPVQPWVELGEKFGYPHGFLYFYWHDYWRFGMLGPLLLPTWNHLWFVGYLWVYTLVLALAAGLLPATVTATAQRGFAWVMRGPALLALPIAWMVLVNFVLFPGARETHALVDDWVAHASYFPAFLFGYALACAPATLAAFVRQWKPAAALALAAYALVAGIEIRWPGNTMPAPWGNIFSIARAVEGWSAVTALIGYADSHWNRDQRWRPMLTEAVFPFYIVHQSIIVLAADSLRPLALPGWAEFALLVAATVAGCWAFYLTGRAIGPLRPLIGLRRHASRRTHVDPRPALV</sequence>
<feature type="transmembrane region" description="Helical" evidence="1">
    <location>
        <begin position="338"/>
        <end position="357"/>
    </location>
</feature>